<name>A0A852U775_9ACTN</name>
<protein>
    <submittedName>
        <fullName evidence="4">Phage shock protein PspC (Stress-responsive transcriptional regulator)</fullName>
    </submittedName>
</protein>
<feature type="domain" description="Phage shock protein PspC N-terminal" evidence="3">
    <location>
        <begin position="41"/>
        <end position="95"/>
    </location>
</feature>
<reference evidence="4 5" key="1">
    <citation type="submission" date="2020-07" db="EMBL/GenBank/DDBJ databases">
        <title>Sequencing the genomes of 1000 actinobacteria strains.</title>
        <authorList>
            <person name="Klenk H.-P."/>
        </authorList>
    </citation>
    <scope>NUCLEOTIDE SEQUENCE [LARGE SCALE GENOMIC DNA]</scope>
    <source>
        <strain evidence="4 5">CXB654</strain>
    </source>
</reference>
<feature type="transmembrane region" description="Helical" evidence="2">
    <location>
        <begin position="328"/>
        <end position="349"/>
    </location>
</feature>
<dbReference type="RefSeq" id="WP_179645374.1">
    <property type="nucleotide sequence ID" value="NZ_BAAAYY010000034.1"/>
</dbReference>
<keyword evidence="2" id="KW-0472">Membrane</keyword>
<keyword evidence="2" id="KW-0812">Transmembrane</keyword>
<evidence type="ECO:0000259" key="3">
    <source>
        <dbReference type="Pfam" id="PF04024"/>
    </source>
</evidence>
<feature type="compositionally biased region" description="Basic and acidic residues" evidence="1">
    <location>
        <begin position="31"/>
        <end position="45"/>
    </location>
</feature>
<evidence type="ECO:0000256" key="2">
    <source>
        <dbReference type="SAM" id="Phobius"/>
    </source>
</evidence>
<dbReference type="AlphaFoldDB" id="A0A852U775"/>
<evidence type="ECO:0000313" key="4">
    <source>
        <dbReference type="EMBL" id="NYE49770.1"/>
    </source>
</evidence>
<evidence type="ECO:0000256" key="1">
    <source>
        <dbReference type="SAM" id="MobiDB-lite"/>
    </source>
</evidence>
<keyword evidence="2" id="KW-1133">Transmembrane helix</keyword>
<evidence type="ECO:0000313" key="5">
    <source>
        <dbReference type="Proteomes" id="UP000589036"/>
    </source>
</evidence>
<feature type="compositionally biased region" description="Basic and acidic residues" evidence="1">
    <location>
        <begin position="1"/>
        <end position="17"/>
    </location>
</feature>
<dbReference type="Pfam" id="PF04024">
    <property type="entry name" value="PspC"/>
    <property type="match status" value="1"/>
</dbReference>
<feature type="transmembrane region" description="Helical" evidence="2">
    <location>
        <begin position="67"/>
        <end position="91"/>
    </location>
</feature>
<dbReference type="Proteomes" id="UP000589036">
    <property type="component" value="Unassembled WGS sequence"/>
</dbReference>
<feature type="region of interest" description="Disordered" evidence="1">
    <location>
        <begin position="437"/>
        <end position="466"/>
    </location>
</feature>
<organism evidence="4 5">
    <name type="scientific">Spinactinospora alkalitolerans</name>
    <dbReference type="NCBI Taxonomy" id="687207"/>
    <lineage>
        <taxon>Bacteria</taxon>
        <taxon>Bacillati</taxon>
        <taxon>Actinomycetota</taxon>
        <taxon>Actinomycetes</taxon>
        <taxon>Streptosporangiales</taxon>
        <taxon>Nocardiopsidaceae</taxon>
        <taxon>Spinactinospora</taxon>
    </lineage>
</organism>
<feature type="region of interest" description="Disordered" evidence="1">
    <location>
        <begin position="172"/>
        <end position="196"/>
    </location>
</feature>
<feature type="transmembrane region" description="Helical" evidence="2">
    <location>
        <begin position="112"/>
        <end position="131"/>
    </location>
</feature>
<feature type="region of interest" description="Disordered" evidence="1">
    <location>
        <begin position="217"/>
        <end position="259"/>
    </location>
</feature>
<dbReference type="EMBL" id="JACCCC010000001">
    <property type="protein sequence ID" value="NYE49770.1"/>
    <property type="molecule type" value="Genomic_DNA"/>
</dbReference>
<accession>A0A852U775</accession>
<feature type="compositionally biased region" description="Basic and acidic residues" evidence="1">
    <location>
        <begin position="448"/>
        <end position="460"/>
    </location>
</feature>
<comment type="caution">
    <text evidence="4">The sequence shown here is derived from an EMBL/GenBank/DDBJ whole genome shotgun (WGS) entry which is preliminary data.</text>
</comment>
<feature type="region of interest" description="Disordered" evidence="1">
    <location>
        <begin position="1"/>
        <end position="45"/>
    </location>
</feature>
<feature type="transmembrane region" description="Helical" evidence="2">
    <location>
        <begin position="266"/>
        <end position="290"/>
    </location>
</feature>
<keyword evidence="5" id="KW-1185">Reference proteome</keyword>
<sequence>MSEEREPVHGDPERGEPAPEPSSASPPAGAAEEHEEREERELRKNDAAGVVTGVCAGLGDHTRIDPVVWRATFAMTALAGGTGLWLYIAAWMMMRDSRGGPAMIEQLLNRRLAARAVLTLLAVGLAAATALSLVGGFSWGTLVLATPLILGALTAHNRGVDLQQTARDLPGWLKSKEPAPTAPAPEPAPAYYNPAQPWAAAPSGPIDLAVVAGRARGRAGGEDGDDGNGDGGDGEPTARGAVDLSRAAGPETPKSSGPCRRRHGRLLIVHVFWMLLAATGIAFGLTGGFSLSTLVGPEIGPVYLGSVVVIIGLALVAGAWIGDPRGLIAVGTLATLLLVAAATVDLTALRFGDTTWRPATVVEAEQRYELTGGAAALDLTRLPLEPGQRVNVNADVRFGWTEVLVPDTARVVFHGTAAFGEIRVADTARAGTRLDVRETLEPVGSDAGAEREPAGEKSELSENPPTLIVSLASYGGDMEVRRVSS</sequence>
<gene>
    <name evidence="4" type="ORF">HDA32_004890</name>
</gene>
<dbReference type="InterPro" id="IPR007168">
    <property type="entry name" value="Phageshock_PspC_N"/>
</dbReference>
<proteinExistence type="predicted"/>
<feature type="transmembrane region" description="Helical" evidence="2">
    <location>
        <begin position="137"/>
        <end position="155"/>
    </location>
</feature>
<feature type="transmembrane region" description="Helical" evidence="2">
    <location>
        <begin position="302"/>
        <end position="321"/>
    </location>
</feature>
<feature type="compositionally biased region" description="Low complexity" evidence="1">
    <location>
        <begin position="21"/>
        <end position="30"/>
    </location>
</feature>